<feature type="transmembrane region" description="Helical" evidence="5">
    <location>
        <begin position="125"/>
        <end position="153"/>
    </location>
</feature>
<gene>
    <name evidence="6" type="ORF">D3227_19225</name>
</gene>
<dbReference type="GO" id="GO:0032259">
    <property type="term" value="P:methylation"/>
    <property type="evidence" value="ECO:0007669"/>
    <property type="project" value="UniProtKB-KW"/>
</dbReference>
<keyword evidence="3 5" id="KW-1133">Transmembrane helix</keyword>
<evidence type="ECO:0000256" key="1">
    <source>
        <dbReference type="ARBA" id="ARBA00004141"/>
    </source>
</evidence>
<keyword evidence="6" id="KW-0489">Methyltransferase</keyword>
<dbReference type="EMBL" id="QZWZ01000014">
    <property type="protein sequence ID" value="RJT37309.1"/>
    <property type="molecule type" value="Genomic_DNA"/>
</dbReference>
<evidence type="ECO:0000256" key="2">
    <source>
        <dbReference type="ARBA" id="ARBA00022692"/>
    </source>
</evidence>
<feature type="transmembrane region" description="Helical" evidence="5">
    <location>
        <begin position="40"/>
        <end position="61"/>
    </location>
</feature>
<dbReference type="GO" id="GO:0016020">
    <property type="term" value="C:membrane"/>
    <property type="evidence" value="ECO:0007669"/>
    <property type="project" value="UniProtKB-SubCell"/>
</dbReference>
<reference evidence="6 7" key="1">
    <citation type="submission" date="2018-09" db="EMBL/GenBank/DDBJ databases">
        <title>Mesorhizobium carmichaelinearum sp. nov. isolated from Carmichaelinea spp. root nodules in New Zealand.</title>
        <authorList>
            <person name="De Meyer S.E."/>
        </authorList>
    </citation>
    <scope>NUCLEOTIDE SEQUENCE [LARGE SCALE GENOMIC DNA]</scope>
    <source>
        <strain evidence="6 7">ICMP19557</strain>
    </source>
</reference>
<dbReference type="Pfam" id="PF04140">
    <property type="entry name" value="ICMT"/>
    <property type="match status" value="1"/>
</dbReference>
<dbReference type="AlphaFoldDB" id="A0A3A5KVE3"/>
<protein>
    <submittedName>
        <fullName evidence="6">Isoprenylcysteine carboxylmethyltransferase family protein</fullName>
    </submittedName>
</protein>
<feature type="transmembrane region" description="Helical" evidence="5">
    <location>
        <begin position="67"/>
        <end position="88"/>
    </location>
</feature>
<dbReference type="PANTHER" id="PTHR43847">
    <property type="entry name" value="BLL3993 PROTEIN"/>
    <property type="match status" value="1"/>
</dbReference>
<evidence type="ECO:0000256" key="4">
    <source>
        <dbReference type="ARBA" id="ARBA00023136"/>
    </source>
</evidence>
<dbReference type="GO" id="GO:0004671">
    <property type="term" value="F:protein C-terminal S-isoprenylcysteine carboxyl O-methyltransferase activity"/>
    <property type="evidence" value="ECO:0007669"/>
    <property type="project" value="InterPro"/>
</dbReference>
<dbReference type="InterPro" id="IPR007269">
    <property type="entry name" value="ICMT_MeTrfase"/>
</dbReference>
<evidence type="ECO:0000313" key="6">
    <source>
        <dbReference type="EMBL" id="RJT37309.1"/>
    </source>
</evidence>
<name>A0A3A5KVE3_9HYPH</name>
<keyword evidence="2 5" id="KW-0812">Transmembrane</keyword>
<keyword evidence="4 5" id="KW-0472">Membrane</keyword>
<dbReference type="Gene3D" id="1.20.120.1630">
    <property type="match status" value="1"/>
</dbReference>
<evidence type="ECO:0000256" key="3">
    <source>
        <dbReference type="ARBA" id="ARBA00022989"/>
    </source>
</evidence>
<sequence>MNPMAFIWLVYAAWILLIVYLTVSAFGAKRDTEEHMPQRLGLMVAMIAAFLLPRLSIFRFVNFAPVNAVLSSIGVVVTVAGMAFLVWARQSLGGNWSQIVSSKQGHELVTSGPYRFVRHPMYTGGLVACIGSAIVVGGGFVFLLILLGAIFLWRVGAEDRLLARQFPEEFPDYARRTKALIPFVW</sequence>
<comment type="caution">
    <text evidence="6">The sequence shown here is derived from an EMBL/GenBank/DDBJ whole genome shotgun (WGS) entry which is preliminary data.</text>
</comment>
<organism evidence="6 7">
    <name type="scientific">Mesorhizobium waimense</name>
    <dbReference type="NCBI Taxonomy" id="1300307"/>
    <lineage>
        <taxon>Bacteria</taxon>
        <taxon>Pseudomonadati</taxon>
        <taxon>Pseudomonadota</taxon>
        <taxon>Alphaproteobacteria</taxon>
        <taxon>Hyphomicrobiales</taxon>
        <taxon>Phyllobacteriaceae</taxon>
        <taxon>Mesorhizobium</taxon>
    </lineage>
</organism>
<dbReference type="PANTHER" id="PTHR43847:SF1">
    <property type="entry name" value="BLL3993 PROTEIN"/>
    <property type="match status" value="1"/>
</dbReference>
<keyword evidence="7" id="KW-1185">Reference proteome</keyword>
<evidence type="ECO:0000313" key="7">
    <source>
        <dbReference type="Proteomes" id="UP000272706"/>
    </source>
</evidence>
<dbReference type="RefSeq" id="WP_120015887.1">
    <property type="nucleotide sequence ID" value="NZ_QZWZ01000014.1"/>
</dbReference>
<evidence type="ECO:0000256" key="5">
    <source>
        <dbReference type="SAM" id="Phobius"/>
    </source>
</evidence>
<keyword evidence="6" id="KW-0808">Transferase</keyword>
<dbReference type="OrthoDB" id="9816156at2"/>
<dbReference type="Proteomes" id="UP000272706">
    <property type="component" value="Unassembled WGS sequence"/>
</dbReference>
<proteinExistence type="predicted"/>
<dbReference type="InterPro" id="IPR052527">
    <property type="entry name" value="Metal_cation-efflux_comp"/>
</dbReference>
<accession>A0A3A5KVE3</accession>
<feature type="transmembrane region" description="Helical" evidence="5">
    <location>
        <begin position="6"/>
        <end position="28"/>
    </location>
</feature>
<comment type="subcellular location">
    <subcellularLocation>
        <location evidence="1">Membrane</location>
        <topology evidence="1">Multi-pass membrane protein</topology>
    </subcellularLocation>
</comment>